<dbReference type="Pfam" id="PF13302">
    <property type="entry name" value="Acetyltransf_3"/>
    <property type="match status" value="1"/>
</dbReference>
<accession>A0ABN3Z704</accession>
<gene>
    <name evidence="2" type="ordered locus">BATR1942_04230</name>
</gene>
<dbReference type="EMBL" id="CP002207">
    <property type="protein sequence ID" value="ADP31800.1"/>
    <property type="molecule type" value="Genomic_DNA"/>
</dbReference>
<dbReference type="InterPro" id="IPR000182">
    <property type="entry name" value="GNAT_dom"/>
</dbReference>
<dbReference type="InterPro" id="IPR016181">
    <property type="entry name" value="Acyl_CoA_acyltransferase"/>
</dbReference>
<dbReference type="Proteomes" id="UP000006867">
    <property type="component" value="Chromosome"/>
</dbReference>
<evidence type="ECO:0000313" key="3">
    <source>
        <dbReference type="Proteomes" id="UP000006867"/>
    </source>
</evidence>
<organism evidence="2 3">
    <name type="scientific">Bacillus atrophaeus (strain 1942)</name>
    <dbReference type="NCBI Taxonomy" id="720555"/>
    <lineage>
        <taxon>Bacteria</taxon>
        <taxon>Bacillati</taxon>
        <taxon>Bacillota</taxon>
        <taxon>Bacilli</taxon>
        <taxon>Bacillales</taxon>
        <taxon>Bacillaceae</taxon>
        <taxon>Bacillus</taxon>
    </lineage>
</organism>
<dbReference type="InterPro" id="IPR051531">
    <property type="entry name" value="N-acetyltransferase"/>
</dbReference>
<proteinExistence type="predicted"/>
<dbReference type="RefSeq" id="WP_003327391.1">
    <property type="nucleotide sequence ID" value="NC_014639.1"/>
</dbReference>
<feature type="domain" description="N-acetyltransferase" evidence="1">
    <location>
        <begin position="12"/>
        <end position="171"/>
    </location>
</feature>
<dbReference type="Gene3D" id="3.40.630.30">
    <property type="match status" value="1"/>
</dbReference>
<name>A0ABN3Z704_BACA1</name>
<evidence type="ECO:0000259" key="1">
    <source>
        <dbReference type="PROSITE" id="PS51186"/>
    </source>
</evidence>
<dbReference type="PANTHER" id="PTHR43792">
    <property type="entry name" value="GNAT FAMILY, PUTATIVE (AFU_ORTHOLOGUE AFUA_3G00765)-RELATED-RELATED"/>
    <property type="match status" value="1"/>
</dbReference>
<reference evidence="2 3" key="1">
    <citation type="journal article" date="2011" name="Front. Microbiol.">
        <title>Genomic signatures of strain selection and enhancement in Bacillus atrophaeus var. globigii, a historical biowarfare simulant.</title>
        <authorList>
            <person name="Gibbons H.S."/>
            <person name="Broomall S.M."/>
            <person name="McNew L.A."/>
            <person name="Daligault H."/>
            <person name="Chapman C."/>
            <person name="Bruce D."/>
            <person name="Karavis M."/>
            <person name="Krepps M."/>
            <person name="McGregor P.A."/>
            <person name="Hong C."/>
            <person name="Park K.H."/>
            <person name="Akmal A."/>
            <person name="Feldman A."/>
            <person name="Lin J.S."/>
            <person name="Chang W.E."/>
            <person name="Higgs B.W."/>
            <person name="Demirev P."/>
            <person name="Lindquist J."/>
            <person name="Liem A."/>
            <person name="Fochler E."/>
            <person name="Read T.D."/>
            <person name="Tapia R."/>
            <person name="Johnson S."/>
            <person name="Bishop-Lilly K.A."/>
            <person name="Detter C."/>
            <person name="Han C."/>
            <person name="Sozhamannan S."/>
            <person name="Rosenzweig C.N."/>
            <person name="Skowronski E.W."/>
        </authorList>
    </citation>
    <scope>NUCLEOTIDE SEQUENCE [LARGE SCALE GENOMIC DNA]</scope>
    <source>
        <strain evidence="2 3">1942</strain>
    </source>
</reference>
<dbReference type="SUPFAM" id="SSF55729">
    <property type="entry name" value="Acyl-CoA N-acyltransferases (Nat)"/>
    <property type="match status" value="1"/>
</dbReference>
<evidence type="ECO:0000313" key="2">
    <source>
        <dbReference type="EMBL" id="ADP31800.1"/>
    </source>
</evidence>
<dbReference type="PROSITE" id="PS51186">
    <property type="entry name" value="GNAT"/>
    <property type="match status" value="1"/>
</dbReference>
<protein>
    <submittedName>
        <fullName evidence="2">N-acetyltransferase</fullName>
    </submittedName>
</protein>
<sequence length="171" mass="20118">MPSETRLTTDRIRLRSMEDRDKEHLLRLFTDKEVMKYYPGVKNERETQEWIDWNKRNEKGYRVSLWIAEDKRTGEFLGQCGIVPQKIGNEVYMEIGYMFARRHWGNGYATEAARGCLDYGFNACQYGKMIALIDPENTPSIRVAERIGMAYNRTIEKRGKPLCVYERKSSD</sequence>
<dbReference type="PANTHER" id="PTHR43792:SF1">
    <property type="entry name" value="N-ACETYLTRANSFERASE DOMAIN-CONTAINING PROTEIN"/>
    <property type="match status" value="1"/>
</dbReference>
<keyword evidence="3" id="KW-1185">Reference proteome</keyword>